<sequence>MDSRALTESIGNAEVILVAHHVVTVRVPRHLVPLVDLSRTAKRNTKTHETNIQLKAHEKSNALSPPTTAQSAQIRVEAHLRGRKRTVTMMFSLVLAASTSGALPAAREEIDEGVVGRAEAVEDGVAGRAEDDEGVLGRANASDGVAGRPPEDEGVVGRAEAVEEGVDGRPPDEVLAGGGGPAADAAGA</sequence>
<keyword evidence="3" id="KW-1185">Reference proteome</keyword>
<evidence type="ECO:0000313" key="2">
    <source>
        <dbReference type="EMBL" id="CAD6260844.1"/>
    </source>
</evidence>
<name>A0A811QQV0_9POAL</name>
<comment type="caution">
    <text evidence="2">The sequence shown here is derived from an EMBL/GenBank/DDBJ whole genome shotgun (WGS) entry which is preliminary data.</text>
</comment>
<dbReference type="AlphaFoldDB" id="A0A811QQV0"/>
<dbReference type="EMBL" id="CAJGYO010000011">
    <property type="protein sequence ID" value="CAD6260844.1"/>
    <property type="molecule type" value="Genomic_DNA"/>
</dbReference>
<dbReference type="Proteomes" id="UP000604825">
    <property type="component" value="Unassembled WGS sequence"/>
</dbReference>
<organism evidence="2 3">
    <name type="scientific">Miscanthus lutarioriparius</name>
    <dbReference type="NCBI Taxonomy" id="422564"/>
    <lineage>
        <taxon>Eukaryota</taxon>
        <taxon>Viridiplantae</taxon>
        <taxon>Streptophyta</taxon>
        <taxon>Embryophyta</taxon>
        <taxon>Tracheophyta</taxon>
        <taxon>Spermatophyta</taxon>
        <taxon>Magnoliopsida</taxon>
        <taxon>Liliopsida</taxon>
        <taxon>Poales</taxon>
        <taxon>Poaceae</taxon>
        <taxon>PACMAD clade</taxon>
        <taxon>Panicoideae</taxon>
        <taxon>Andropogonodae</taxon>
        <taxon>Andropogoneae</taxon>
        <taxon>Saccharinae</taxon>
        <taxon>Miscanthus</taxon>
    </lineage>
</organism>
<feature type="region of interest" description="Disordered" evidence="1">
    <location>
        <begin position="123"/>
        <end position="188"/>
    </location>
</feature>
<protein>
    <submittedName>
        <fullName evidence="2">Uncharacterized protein</fullName>
    </submittedName>
</protein>
<gene>
    <name evidence="2" type="ORF">NCGR_LOCUS44267</name>
</gene>
<proteinExistence type="predicted"/>
<reference evidence="2" key="1">
    <citation type="submission" date="2020-10" db="EMBL/GenBank/DDBJ databases">
        <authorList>
            <person name="Han B."/>
            <person name="Lu T."/>
            <person name="Zhao Q."/>
            <person name="Huang X."/>
            <person name="Zhao Y."/>
        </authorList>
    </citation>
    <scope>NUCLEOTIDE SEQUENCE</scope>
</reference>
<dbReference type="OrthoDB" id="10637855at2759"/>
<evidence type="ECO:0000313" key="3">
    <source>
        <dbReference type="Proteomes" id="UP000604825"/>
    </source>
</evidence>
<accession>A0A811QQV0</accession>
<evidence type="ECO:0000256" key="1">
    <source>
        <dbReference type="SAM" id="MobiDB-lite"/>
    </source>
</evidence>